<reference evidence="3" key="1">
    <citation type="submission" date="2012-08" db="EMBL/GenBank/DDBJ databases">
        <title>The Genome Sequence of Wuchereria bancrofti.</title>
        <authorList>
            <person name="Nutman T.B."/>
            <person name="Fink D.L."/>
            <person name="Russ C."/>
            <person name="Young S."/>
            <person name="Zeng Q."/>
            <person name="Koehrsen M."/>
            <person name="Alvarado L."/>
            <person name="Berlin A."/>
            <person name="Chapman S.B."/>
            <person name="Chen Z."/>
            <person name="Freedman E."/>
            <person name="Gellesch M."/>
            <person name="Goldberg J."/>
            <person name="Griggs A."/>
            <person name="Gujja S."/>
            <person name="Heilman E.R."/>
            <person name="Heiman D."/>
            <person name="Hepburn T."/>
            <person name="Howarth C."/>
            <person name="Jen D."/>
            <person name="Larson L."/>
            <person name="Lewis B."/>
            <person name="Mehta T."/>
            <person name="Park D."/>
            <person name="Pearson M."/>
            <person name="Roberts A."/>
            <person name="Saif S."/>
            <person name="Shea T."/>
            <person name="Shenoy N."/>
            <person name="Sisk P."/>
            <person name="Stolte C."/>
            <person name="Sykes S."/>
            <person name="Walk T."/>
            <person name="White J."/>
            <person name="Yandava C."/>
            <person name="Haas B."/>
            <person name="Henn M.R."/>
            <person name="Nusbaum C."/>
            <person name="Birren B."/>
        </authorList>
    </citation>
    <scope>NUCLEOTIDE SEQUENCE [LARGE SCALE GENOMIC DNA]</scope>
    <source>
        <strain evidence="3">NA</strain>
    </source>
</reference>
<proteinExistence type="predicted"/>
<dbReference type="AlphaFoldDB" id="J9E942"/>
<evidence type="ECO:0000313" key="2">
    <source>
        <dbReference type="EMBL" id="EJW78633.1"/>
    </source>
</evidence>
<comment type="caution">
    <text evidence="2">The sequence shown here is derived from an EMBL/GenBank/DDBJ whole genome shotgun (WGS) entry which is preliminary data.</text>
</comment>
<dbReference type="Proteomes" id="UP000004810">
    <property type="component" value="Unassembled WGS sequence"/>
</dbReference>
<name>J9E942_WUCBA</name>
<feature type="region of interest" description="Disordered" evidence="1">
    <location>
        <begin position="49"/>
        <end position="105"/>
    </location>
</feature>
<sequence length="127" mass="13704">MSSDENRKGKEGDVVAAAATTAPIMRLASLELMLVAVAVMLLSSPSLSSISHHHYHQPSPPPLPLPPPPPPALPPAIPSPPATKQDGILKRYRQHPFSTDSITRDLSSNTYTNIQTHPYKTCMSVCM</sequence>
<feature type="compositionally biased region" description="Pro residues" evidence="1">
    <location>
        <begin position="58"/>
        <end position="81"/>
    </location>
</feature>
<accession>J9E942</accession>
<organism evidence="2 3">
    <name type="scientific">Wuchereria bancrofti</name>
    <dbReference type="NCBI Taxonomy" id="6293"/>
    <lineage>
        <taxon>Eukaryota</taxon>
        <taxon>Metazoa</taxon>
        <taxon>Ecdysozoa</taxon>
        <taxon>Nematoda</taxon>
        <taxon>Chromadorea</taxon>
        <taxon>Rhabditida</taxon>
        <taxon>Spirurina</taxon>
        <taxon>Spiruromorpha</taxon>
        <taxon>Filarioidea</taxon>
        <taxon>Onchocercidae</taxon>
        <taxon>Wuchereria</taxon>
    </lineage>
</organism>
<dbReference type="EMBL" id="ADBV01006338">
    <property type="protein sequence ID" value="EJW78633.1"/>
    <property type="molecule type" value="Genomic_DNA"/>
</dbReference>
<gene>
    <name evidence="2" type="ORF">WUBG_10458</name>
</gene>
<evidence type="ECO:0000256" key="1">
    <source>
        <dbReference type="SAM" id="MobiDB-lite"/>
    </source>
</evidence>
<evidence type="ECO:0000313" key="3">
    <source>
        <dbReference type="Proteomes" id="UP000004810"/>
    </source>
</evidence>
<feature type="compositionally biased region" description="Polar residues" evidence="1">
    <location>
        <begin position="96"/>
        <end position="105"/>
    </location>
</feature>
<protein>
    <submittedName>
        <fullName evidence="2">Uncharacterized protein</fullName>
    </submittedName>
</protein>